<gene>
    <name evidence="1" type="ORF">LCGC14_1750920</name>
</gene>
<proteinExistence type="predicted"/>
<feature type="non-terminal residue" evidence="1">
    <location>
        <position position="1"/>
    </location>
</feature>
<organism evidence="1">
    <name type="scientific">marine sediment metagenome</name>
    <dbReference type="NCBI Taxonomy" id="412755"/>
    <lineage>
        <taxon>unclassified sequences</taxon>
        <taxon>metagenomes</taxon>
        <taxon>ecological metagenomes</taxon>
    </lineage>
</organism>
<reference evidence="1" key="1">
    <citation type="journal article" date="2015" name="Nature">
        <title>Complex archaea that bridge the gap between prokaryotes and eukaryotes.</title>
        <authorList>
            <person name="Spang A."/>
            <person name="Saw J.H."/>
            <person name="Jorgensen S.L."/>
            <person name="Zaremba-Niedzwiedzka K."/>
            <person name="Martijn J."/>
            <person name="Lind A.E."/>
            <person name="van Eijk R."/>
            <person name="Schleper C."/>
            <person name="Guy L."/>
            <person name="Ettema T.J."/>
        </authorList>
    </citation>
    <scope>NUCLEOTIDE SEQUENCE</scope>
</reference>
<dbReference type="AlphaFoldDB" id="A0A0F9K3G9"/>
<accession>A0A0F9K3G9</accession>
<comment type="caution">
    <text evidence="1">The sequence shown here is derived from an EMBL/GenBank/DDBJ whole genome shotgun (WGS) entry which is preliminary data.</text>
</comment>
<name>A0A0F9K3G9_9ZZZZ</name>
<evidence type="ECO:0000313" key="1">
    <source>
        <dbReference type="EMBL" id="KKM05753.1"/>
    </source>
</evidence>
<protein>
    <submittedName>
        <fullName evidence="1">Uncharacterized protein</fullName>
    </submittedName>
</protein>
<sequence>PKDIRGPEYMKLYDRLTAHGGAGLGYKQLKIHQTAFQPQQFDLDKIGMFKKHAI</sequence>
<dbReference type="EMBL" id="LAZR01016149">
    <property type="protein sequence ID" value="KKM05753.1"/>
    <property type="molecule type" value="Genomic_DNA"/>
</dbReference>